<feature type="transmembrane region" description="Helical" evidence="1">
    <location>
        <begin position="78"/>
        <end position="99"/>
    </location>
</feature>
<comment type="caution">
    <text evidence="2">The sequence shown here is derived from an EMBL/GenBank/DDBJ whole genome shotgun (WGS) entry which is preliminary data.</text>
</comment>
<dbReference type="AlphaFoldDB" id="A0AAD4HQP2"/>
<name>A0AAD4HQP2_9AGAM</name>
<dbReference type="RefSeq" id="XP_041229579.1">
    <property type="nucleotide sequence ID" value="XM_041376713.1"/>
</dbReference>
<keyword evidence="1" id="KW-0812">Transmembrane</keyword>
<sequence>MTVKAPTVNINFIQQDEDESELMKSKLKKQINTFHLDIILMLTLINASESTSSSAPVFNLTFNNKFMLVLVELIGQRAQVVLLGIIICFLMNLFIMSFLPVMVKHIQWYYEDHALLDDGAHAAFFKEHGAWWTELAYLSYFDLIPIVWQTFIDKSNKDFESARKRYLKAQEKFNMDFMAWKHDEPANLLHLSTALKIFCGSSVQLDLLPQAEALLQEYLLEFKWHAPLDVWQRVNEAVGNFHWSVHLVQQINDYGPVYNFWVFLSE</sequence>
<proteinExistence type="predicted"/>
<reference evidence="2" key="1">
    <citation type="journal article" date="2020" name="New Phytol.">
        <title>Comparative genomics reveals dynamic genome evolution in host specialist ectomycorrhizal fungi.</title>
        <authorList>
            <person name="Lofgren L.A."/>
            <person name="Nguyen N.H."/>
            <person name="Vilgalys R."/>
            <person name="Ruytinx J."/>
            <person name="Liao H.L."/>
            <person name="Branco S."/>
            <person name="Kuo A."/>
            <person name="LaButti K."/>
            <person name="Lipzen A."/>
            <person name="Andreopoulos W."/>
            <person name="Pangilinan J."/>
            <person name="Riley R."/>
            <person name="Hundley H."/>
            <person name="Na H."/>
            <person name="Barry K."/>
            <person name="Grigoriev I.V."/>
            <person name="Stajich J.E."/>
            <person name="Kennedy P.G."/>
        </authorList>
    </citation>
    <scope>NUCLEOTIDE SEQUENCE</scope>
    <source>
        <strain evidence="2">FC203</strain>
    </source>
</reference>
<protein>
    <submittedName>
        <fullName evidence="2">Uncharacterized protein</fullName>
    </submittedName>
</protein>
<gene>
    <name evidence="2" type="ORF">F5891DRAFT_977515</name>
</gene>
<keyword evidence="3" id="KW-1185">Reference proteome</keyword>
<evidence type="ECO:0000313" key="3">
    <source>
        <dbReference type="Proteomes" id="UP001195769"/>
    </source>
</evidence>
<evidence type="ECO:0000313" key="2">
    <source>
        <dbReference type="EMBL" id="KAG1904004.1"/>
    </source>
</evidence>
<accession>A0AAD4HQP2</accession>
<organism evidence="2 3">
    <name type="scientific">Suillus fuscotomentosus</name>
    <dbReference type="NCBI Taxonomy" id="1912939"/>
    <lineage>
        <taxon>Eukaryota</taxon>
        <taxon>Fungi</taxon>
        <taxon>Dikarya</taxon>
        <taxon>Basidiomycota</taxon>
        <taxon>Agaricomycotina</taxon>
        <taxon>Agaricomycetes</taxon>
        <taxon>Agaricomycetidae</taxon>
        <taxon>Boletales</taxon>
        <taxon>Suillineae</taxon>
        <taxon>Suillaceae</taxon>
        <taxon>Suillus</taxon>
    </lineage>
</organism>
<dbReference type="EMBL" id="JABBWK010000011">
    <property type="protein sequence ID" value="KAG1904004.1"/>
    <property type="molecule type" value="Genomic_DNA"/>
</dbReference>
<keyword evidence="1" id="KW-1133">Transmembrane helix</keyword>
<dbReference type="GeneID" id="64671011"/>
<dbReference type="Proteomes" id="UP001195769">
    <property type="component" value="Unassembled WGS sequence"/>
</dbReference>
<evidence type="ECO:0000256" key="1">
    <source>
        <dbReference type="SAM" id="Phobius"/>
    </source>
</evidence>
<keyword evidence="1" id="KW-0472">Membrane</keyword>